<evidence type="ECO:0000313" key="3">
    <source>
        <dbReference type="Proteomes" id="UP001049176"/>
    </source>
</evidence>
<dbReference type="RefSeq" id="XP_043014239.1">
    <property type="nucleotide sequence ID" value="XM_043149632.1"/>
</dbReference>
<sequence length="87" mass="8970">MLQAAGRDPVEVFKGLQTDEDFHMAPSQVKALAEVLASPGGFTKANEGEEARTGDGSSEEEESESYEGSSDSSSSSVAASPTVAESL</sequence>
<proteinExistence type="predicted"/>
<feature type="compositionally biased region" description="Polar residues" evidence="1">
    <location>
        <begin position="77"/>
        <end position="87"/>
    </location>
</feature>
<protein>
    <submittedName>
        <fullName evidence="2">Uncharacterized protein</fullName>
    </submittedName>
</protein>
<reference evidence="2" key="1">
    <citation type="journal article" date="2021" name="Genome Biol. Evol.">
        <title>The assembled and annotated genome of the fairy-ring fungus Marasmius oreades.</title>
        <authorList>
            <person name="Hiltunen M."/>
            <person name="Ament-Velasquez S.L."/>
            <person name="Johannesson H."/>
        </authorList>
    </citation>
    <scope>NUCLEOTIDE SEQUENCE</scope>
    <source>
        <strain evidence="2">03SP1</strain>
    </source>
</reference>
<organism evidence="2 3">
    <name type="scientific">Marasmius oreades</name>
    <name type="common">fairy-ring Marasmius</name>
    <dbReference type="NCBI Taxonomy" id="181124"/>
    <lineage>
        <taxon>Eukaryota</taxon>
        <taxon>Fungi</taxon>
        <taxon>Dikarya</taxon>
        <taxon>Basidiomycota</taxon>
        <taxon>Agaricomycotina</taxon>
        <taxon>Agaricomycetes</taxon>
        <taxon>Agaricomycetidae</taxon>
        <taxon>Agaricales</taxon>
        <taxon>Marasmiineae</taxon>
        <taxon>Marasmiaceae</taxon>
        <taxon>Marasmius</taxon>
    </lineage>
</organism>
<dbReference type="KEGG" id="more:E1B28_005089"/>
<dbReference type="EMBL" id="CM032182">
    <property type="protein sequence ID" value="KAG7097769.1"/>
    <property type="molecule type" value="Genomic_DNA"/>
</dbReference>
<evidence type="ECO:0000313" key="2">
    <source>
        <dbReference type="EMBL" id="KAG7097769.1"/>
    </source>
</evidence>
<dbReference type="Proteomes" id="UP001049176">
    <property type="component" value="Chromosome 2"/>
</dbReference>
<feature type="region of interest" description="Disordered" evidence="1">
    <location>
        <begin position="40"/>
        <end position="87"/>
    </location>
</feature>
<accession>A0A9P8ADM6</accession>
<name>A0A9P8ADM6_9AGAR</name>
<dbReference type="AlphaFoldDB" id="A0A9P8ADM6"/>
<gene>
    <name evidence="2" type="ORF">E1B28_005089</name>
</gene>
<dbReference type="GeneID" id="66074165"/>
<comment type="caution">
    <text evidence="2">The sequence shown here is derived from an EMBL/GenBank/DDBJ whole genome shotgun (WGS) entry which is preliminary data.</text>
</comment>
<keyword evidence="3" id="KW-1185">Reference proteome</keyword>
<feature type="compositionally biased region" description="Low complexity" evidence="1">
    <location>
        <begin position="66"/>
        <end position="76"/>
    </location>
</feature>
<evidence type="ECO:0000256" key="1">
    <source>
        <dbReference type="SAM" id="MobiDB-lite"/>
    </source>
</evidence>